<comment type="caution">
    <text evidence="1">The sequence shown here is derived from an EMBL/GenBank/DDBJ whole genome shotgun (WGS) entry which is preliminary data.</text>
</comment>
<dbReference type="AlphaFoldDB" id="A0A318G1W9"/>
<sequence length="37" mass="3971">MGNPHLRVSAASGKIPRLALRSAGLLNEVGFVARVRR</sequence>
<name>A0A318G1W9_KLEOX</name>
<dbReference type="EMBL" id="QJJG01000001">
    <property type="protein sequence ID" value="PXW49717.1"/>
    <property type="molecule type" value="Genomic_DNA"/>
</dbReference>
<dbReference type="Proteomes" id="UP000247485">
    <property type="component" value="Unassembled WGS sequence"/>
</dbReference>
<accession>A0A318G1W9</accession>
<reference evidence="1 2" key="1">
    <citation type="submission" date="2018-05" db="EMBL/GenBank/DDBJ databases">
        <title>Freshwater and sediment microbial communities from various areas in North America, analyzing microbe dynamics in response to fracking.</title>
        <authorList>
            <person name="Lamendella R."/>
        </authorList>
    </citation>
    <scope>NUCLEOTIDE SEQUENCE [LARGE SCALE GENOMIC DNA]</scope>
    <source>
        <strain evidence="1 2">67</strain>
    </source>
</reference>
<evidence type="ECO:0000313" key="1">
    <source>
        <dbReference type="EMBL" id="PXW49717.1"/>
    </source>
</evidence>
<gene>
    <name evidence="1" type="ORF">DET57_101419</name>
</gene>
<organism evidence="1 2">
    <name type="scientific">Klebsiella oxytoca</name>
    <dbReference type="NCBI Taxonomy" id="571"/>
    <lineage>
        <taxon>Bacteria</taxon>
        <taxon>Pseudomonadati</taxon>
        <taxon>Pseudomonadota</taxon>
        <taxon>Gammaproteobacteria</taxon>
        <taxon>Enterobacterales</taxon>
        <taxon>Enterobacteriaceae</taxon>
        <taxon>Klebsiella/Raoultella group</taxon>
        <taxon>Klebsiella</taxon>
    </lineage>
</organism>
<evidence type="ECO:0000313" key="2">
    <source>
        <dbReference type="Proteomes" id="UP000247485"/>
    </source>
</evidence>
<protein>
    <submittedName>
        <fullName evidence="1">Uncharacterized protein</fullName>
    </submittedName>
</protein>
<proteinExistence type="predicted"/>